<reference evidence="1" key="1">
    <citation type="journal article" date="2017" name="Science">
        <title>Giant viruses with an expanded complement of translation system components.</title>
        <authorList>
            <person name="Schulz F."/>
            <person name="Yutin N."/>
            <person name="Ivanova N.N."/>
            <person name="Ortega D.R."/>
            <person name="Lee T.K."/>
            <person name="Vierheilig J."/>
            <person name="Daims H."/>
            <person name="Horn M."/>
            <person name="Wagner M."/>
            <person name="Jensen G.J."/>
            <person name="Kyrpides N.C."/>
            <person name="Koonin E.V."/>
            <person name="Woyke T."/>
        </authorList>
    </citation>
    <scope>NUCLEOTIDE SEQUENCE</scope>
    <source>
        <strain evidence="1">HKV1</strain>
    </source>
</reference>
<gene>
    <name evidence="1" type="ORF">Hokovirus_1_330</name>
</gene>
<name>A0A1V0SFJ3_9VIRU</name>
<proteinExistence type="predicted"/>
<protein>
    <submittedName>
        <fullName evidence="1">Uncharacterized protein</fullName>
    </submittedName>
</protein>
<sequence length="285" mass="33945">MFNILHLFVDHQTGSLYNLDKTIIVNEGPDIAKILNYNIIIVISETSSAIYTNGQHFPDYTVYFDKINVIEELLQNYYCKYDRHTRIFTKENINIYSLVDYSFKLNLKKHKTIYKFNDYNEYQNTNESFLHFLNAIQHTNKKTHLMSEMKYHETTYTFSEFINLISDDNNILINSYHDMTANLRCEIEFFRSEIHKAEKEMIKIDNVVIDNVNKNIEILMKQEKKKIQDHPNFNDIPLEFKLLDIDLKTELVGFKIADNGKLNYSICNPEAYLGFVPKYYNVRKY</sequence>
<organism evidence="1">
    <name type="scientific">Hokovirus HKV1</name>
    <dbReference type="NCBI Taxonomy" id="1977638"/>
    <lineage>
        <taxon>Viruses</taxon>
        <taxon>Varidnaviria</taxon>
        <taxon>Bamfordvirae</taxon>
        <taxon>Nucleocytoviricota</taxon>
        <taxon>Megaviricetes</taxon>
        <taxon>Imitervirales</taxon>
        <taxon>Mimiviridae</taxon>
        <taxon>Klosneuvirinae</taxon>
        <taxon>Hokovirus</taxon>
    </lineage>
</organism>
<evidence type="ECO:0000313" key="1">
    <source>
        <dbReference type="EMBL" id="ARF10451.1"/>
    </source>
</evidence>
<accession>A0A1V0SFJ3</accession>
<dbReference type="EMBL" id="KY684103">
    <property type="protein sequence ID" value="ARF10451.1"/>
    <property type="molecule type" value="Genomic_DNA"/>
</dbReference>